<dbReference type="GO" id="GO:0005524">
    <property type="term" value="F:ATP binding"/>
    <property type="evidence" value="ECO:0007669"/>
    <property type="project" value="UniProtKB-UniRule"/>
</dbReference>
<sequence length="310" mass="36221">MMKFFIKPFCKINLFLDVLNKREDGFHEILTLFQSIDLFDEIEAFESKEFNLKFFNNDYPIDPYNNTIFRSYKIFKESFLKKNNKGWVNFSFRVKKIIPSGAGLGGGSADGATILNFLNYYYGYPFEDEELKELSLIVGADCPFLLEGGTALGRGIGEKLQFFDIPLIENLKVFIISPDLHISTKEAYNLLSKHLTKERKSYNIINSKMGYNHLKGSFKYFYNIFENAVFERYPLLKDIKDRILRFNPLLSLMSGSGSSIYAIFENEEHFEQLKREFGGNRIFFTTPITRSRIKKESLTKIQEEEWKLPK</sequence>
<dbReference type="NCBIfam" id="TIGR00154">
    <property type="entry name" value="ispE"/>
    <property type="match status" value="1"/>
</dbReference>
<evidence type="ECO:0000313" key="13">
    <source>
        <dbReference type="Proteomes" id="UP000262454"/>
    </source>
</evidence>
<dbReference type="UniPathway" id="UPA00056">
    <property type="reaction ID" value="UER00094"/>
</dbReference>
<dbReference type="InterPro" id="IPR013750">
    <property type="entry name" value="GHMP_kinase_C_dom"/>
</dbReference>
<feature type="active site" evidence="9">
    <location>
        <position position="11"/>
    </location>
</feature>
<feature type="domain" description="GHMP kinase C-terminal" evidence="11">
    <location>
        <begin position="210"/>
        <end position="277"/>
    </location>
</feature>
<evidence type="ECO:0000259" key="10">
    <source>
        <dbReference type="Pfam" id="PF00288"/>
    </source>
</evidence>
<dbReference type="SUPFAM" id="SSF55060">
    <property type="entry name" value="GHMP Kinase, C-terminal domain"/>
    <property type="match status" value="1"/>
</dbReference>
<evidence type="ECO:0000256" key="5">
    <source>
        <dbReference type="ARBA" id="ARBA00022741"/>
    </source>
</evidence>
<comment type="pathway">
    <text evidence="9">Isoprenoid biosynthesis; isopentenyl diphosphate biosynthesis via DXP pathway; isopentenyl diphosphate from 1-deoxy-D-xylulose 5-phosphate: step 3/6.</text>
</comment>
<keyword evidence="9" id="KW-0414">Isoprene biosynthesis</keyword>
<dbReference type="InterPro" id="IPR006204">
    <property type="entry name" value="GHMP_kinase_N_dom"/>
</dbReference>
<dbReference type="Gene3D" id="3.30.70.890">
    <property type="entry name" value="GHMP kinase, C-terminal domain"/>
    <property type="match status" value="1"/>
</dbReference>
<feature type="active site" evidence="9">
    <location>
        <position position="141"/>
    </location>
</feature>
<proteinExistence type="inferred from homology"/>
<evidence type="ECO:0000256" key="9">
    <source>
        <dbReference type="HAMAP-Rule" id="MF_00061"/>
    </source>
</evidence>
<protein>
    <recommendedName>
        <fullName evidence="3 9">4-diphosphocytidyl-2-C-methyl-D-erythritol kinase</fullName>
        <shortName evidence="9">CMK</shortName>
        <ecNumber evidence="2 9">2.7.1.148</ecNumber>
    </recommendedName>
    <alternativeName>
        <fullName evidence="8 9">4-(cytidine-5'-diphospho)-2-C-methyl-D-erythritol kinase</fullName>
    </alternativeName>
</protein>
<keyword evidence="5 9" id="KW-0547">Nucleotide-binding</keyword>
<dbReference type="SUPFAM" id="SSF54211">
    <property type="entry name" value="Ribosomal protein S5 domain 2-like"/>
    <property type="match status" value="1"/>
</dbReference>
<dbReference type="EC" id="2.7.1.148" evidence="2 9"/>
<comment type="similarity">
    <text evidence="1 9">Belongs to the GHMP kinase family. IspE subfamily.</text>
</comment>
<evidence type="ECO:0000256" key="1">
    <source>
        <dbReference type="ARBA" id="ARBA00009684"/>
    </source>
</evidence>
<evidence type="ECO:0000256" key="8">
    <source>
        <dbReference type="ARBA" id="ARBA00032554"/>
    </source>
</evidence>
<dbReference type="HAMAP" id="MF_00061">
    <property type="entry name" value="IspE"/>
    <property type="match status" value="1"/>
</dbReference>
<feature type="domain" description="GHMP kinase N-terminal" evidence="10">
    <location>
        <begin position="68"/>
        <end position="148"/>
    </location>
</feature>
<dbReference type="InterPro" id="IPR014721">
    <property type="entry name" value="Ribsml_uS5_D2-typ_fold_subgr"/>
</dbReference>
<name>A0A348MMF9_UNCW3</name>
<evidence type="ECO:0000256" key="2">
    <source>
        <dbReference type="ARBA" id="ARBA00012052"/>
    </source>
</evidence>
<accession>A0A348MMF9</accession>
<feature type="binding site" evidence="9">
    <location>
        <begin position="99"/>
        <end position="109"/>
    </location>
    <ligand>
        <name>ATP</name>
        <dbReference type="ChEBI" id="CHEBI:30616"/>
    </ligand>
</feature>
<dbReference type="Pfam" id="PF00288">
    <property type="entry name" value="GHMP_kinases_N"/>
    <property type="match status" value="1"/>
</dbReference>
<keyword evidence="4 9" id="KW-0808">Transferase</keyword>
<evidence type="ECO:0000256" key="3">
    <source>
        <dbReference type="ARBA" id="ARBA00017473"/>
    </source>
</evidence>
<dbReference type="Gene3D" id="3.30.230.10">
    <property type="match status" value="1"/>
</dbReference>
<organism evidence="12 13">
    <name type="scientific">candidate division WOR-3 bacterium</name>
    <dbReference type="NCBI Taxonomy" id="2052148"/>
    <lineage>
        <taxon>Bacteria</taxon>
        <taxon>Bacteria division WOR-3</taxon>
    </lineage>
</organism>
<dbReference type="PANTHER" id="PTHR43527:SF2">
    <property type="entry name" value="4-DIPHOSPHOCYTIDYL-2-C-METHYL-D-ERYTHRITOL KINASE, CHLOROPLASTIC"/>
    <property type="match status" value="1"/>
</dbReference>
<dbReference type="Proteomes" id="UP000262454">
    <property type="component" value="Unassembled WGS sequence"/>
</dbReference>
<evidence type="ECO:0000256" key="4">
    <source>
        <dbReference type="ARBA" id="ARBA00022679"/>
    </source>
</evidence>
<dbReference type="AlphaFoldDB" id="A0A348MMF9"/>
<dbReference type="PIRSF" id="PIRSF010376">
    <property type="entry name" value="IspE"/>
    <property type="match status" value="1"/>
</dbReference>
<dbReference type="EMBL" id="DMCX01000037">
    <property type="protein sequence ID" value="HAF08235.1"/>
    <property type="molecule type" value="Genomic_DNA"/>
</dbReference>
<comment type="catalytic activity">
    <reaction evidence="9">
        <text>4-CDP-2-C-methyl-D-erythritol + ATP = 4-CDP-2-C-methyl-D-erythritol 2-phosphate + ADP + H(+)</text>
        <dbReference type="Rhea" id="RHEA:18437"/>
        <dbReference type="ChEBI" id="CHEBI:15378"/>
        <dbReference type="ChEBI" id="CHEBI:30616"/>
        <dbReference type="ChEBI" id="CHEBI:57823"/>
        <dbReference type="ChEBI" id="CHEBI:57919"/>
        <dbReference type="ChEBI" id="CHEBI:456216"/>
        <dbReference type="EC" id="2.7.1.148"/>
    </reaction>
</comment>
<comment type="caution">
    <text evidence="12">The sequence shown here is derived from an EMBL/GenBank/DDBJ whole genome shotgun (WGS) entry which is preliminary data.</text>
</comment>
<evidence type="ECO:0000256" key="6">
    <source>
        <dbReference type="ARBA" id="ARBA00022777"/>
    </source>
</evidence>
<dbReference type="GO" id="GO:0016114">
    <property type="term" value="P:terpenoid biosynthetic process"/>
    <property type="evidence" value="ECO:0007669"/>
    <property type="project" value="UniProtKB-UniRule"/>
</dbReference>
<comment type="function">
    <text evidence="9">Catalyzes the phosphorylation of the position 2 hydroxy group of 4-diphosphocytidyl-2C-methyl-D-erythritol.</text>
</comment>
<dbReference type="GO" id="GO:0050515">
    <property type="term" value="F:4-(cytidine 5'-diphospho)-2-C-methyl-D-erythritol kinase activity"/>
    <property type="evidence" value="ECO:0007669"/>
    <property type="project" value="UniProtKB-UniRule"/>
</dbReference>
<keyword evidence="6 9" id="KW-0418">Kinase</keyword>
<dbReference type="InterPro" id="IPR020568">
    <property type="entry name" value="Ribosomal_Su5_D2-typ_SF"/>
</dbReference>
<reference evidence="12 13" key="1">
    <citation type="journal article" date="2018" name="Nat. Biotechnol.">
        <title>A standardized bacterial taxonomy based on genome phylogeny substantially revises the tree of life.</title>
        <authorList>
            <person name="Parks D.H."/>
            <person name="Chuvochina M."/>
            <person name="Waite D.W."/>
            <person name="Rinke C."/>
            <person name="Skarshewski A."/>
            <person name="Chaumeil P.A."/>
            <person name="Hugenholtz P."/>
        </authorList>
    </citation>
    <scope>NUCLEOTIDE SEQUENCE [LARGE SCALE GENOMIC DNA]</scope>
    <source>
        <strain evidence="12">UBA7921</strain>
    </source>
</reference>
<dbReference type="InterPro" id="IPR036554">
    <property type="entry name" value="GHMP_kinase_C_sf"/>
</dbReference>
<dbReference type="Pfam" id="PF08544">
    <property type="entry name" value="GHMP_kinases_C"/>
    <property type="match status" value="1"/>
</dbReference>
<gene>
    <name evidence="9 12" type="primary">ispE</name>
    <name evidence="12" type="ORF">DCG82_07515</name>
</gene>
<evidence type="ECO:0000259" key="11">
    <source>
        <dbReference type="Pfam" id="PF08544"/>
    </source>
</evidence>
<dbReference type="PANTHER" id="PTHR43527">
    <property type="entry name" value="4-DIPHOSPHOCYTIDYL-2-C-METHYL-D-ERYTHRITOL KINASE, CHLOROPLASTIC"/>
    <property type="match status" value="1"/>
</dbReference>
<evidence type="ECO:0000313" key="12">
    <source>
        <dbReference type="EMBL" id="HAF08235.1"/>
    </source>
</evidence>
<dbReference type="InterPro" id="IPR004424">
    <property type="entry name" value="IspE"/>
</dbReference>
<dbReference type="GO" id="GO:0019288">
    <property type="term" value="P:isopentenyl diphosphate biosynthetic process, methylerythritol 4-phosphate pathway"/>
    <property type="evidence" value="ECO:0007669"/>
    <property type="project" value="UniProtKB-UniRule"/>
</dbReference>
<evidence type="ECO:0000256" key="7">
    <source>
        <dbReference type="ARBA" id="ARBA00022840"/>
    </source>
</evidence>
<keyword evidence="7 9" id="KW-0067">ATP-binding</keyword>